<dbReference type="RefSeq" id="WP_129588357.1">
    <property type="nucleotide sequence ID" value="NZ_NPZB01000001.1"/>
</dbReference>
<dbReference type="AlphaFoldDB" id="A0A2K1Q2D7"/>
<dbReference type="PROSITE" id="PS51257">
    <property type="entry name" value="PROKAR_LIPOPROTEIN"/>
    <property type="match status" value="1"/>
</dbReference>
<dbReference type="Proteomes" id="UP000236220">
    <property type="component" value="Unassembled WGS sequence"/>
</dbReference>
<accession>A0A2K1Q2D7</accession>
<name>A0A2K1Q2D7_9GAMM</name>
<gene>
    <name evidence="3" type="ORF">Lysil_0847</name>
</gene>
<dbReference type="OrthoDB" id="6008431at2"/>
<organism evidence="3 4">
    <name type="scientific">Solilutibacter silvestris</name>
    <dbReference type="NCBI Taxonomy" id="1645665"/>
    <lineage>
        <taxon>Bacteria</taxon>
        <taxon>Pseudomonadati</taxon>
        <taxon>Pseudomonadota</taxon>
        <taxon>Gammaproteobacteria</taxon>
        <taxon>Lysobacterales</taxon>
        <taxon>Lysobacteraceae</taxon>
        <taxon>Solilutibacter</taxon>
    </lineage>
</organism>
<feature type="region of interest" description="Disordered" evidence="1">
    <location>
        <begin position="31"/>
        <end position="55"/>
    </location>
</feature>
<dbReference type="EMBL" id="NPZB01000001">
    <property type="protein sequence ID" value="PNS09218.1"/>
    <property type="molecule type" value="Genomic_DNA"/>
</dbReference>
<keyword evidence="4" id="KW-1185">Reference proteome</keyword>
<evidence type="ECO:0008006" key="5">
    <source>
        <dbReference type="Google" id="ProtNLM"/>
    </source>
</evidence>
<evidence type="ECO:0000313" key="3">
    <source>
        <dbReference type="EMBL" id="PNS09218.1"/>
    </source>
</evidence>
<proteinExistence type="predicted"/>
<evidence type="ECO:0000256" key="2">
    <source>
        <dbReference type="SAM" id="SignalP"/>
    </source>
</evidence>
<feature type="chain" id="PRO_5014355370" description="DUF4352 domain-containing protein" evidence="2">
    <location>
        <begin position="29"/>
        <end position="185"/>
    </location>
</feature>
<evidence type="ECO:0000313" key="4">
    <source>
        <dbReference type="Proteomes" id="UP000236220"/>
    </source>
</evidence>
<reference evidence="3 4" key="1">
    <citation type="submission" date="2017-08" db="EMBL/GenBank/DDBJ databases">
        <title>Lysobacter sylvestris genome.</title>
        <authorList>
            <person name="Zhang D.-C."/>
            <person name="Albuquerque L."/>
            <person name="Franca L."/>
            <person name="Froufe H.J.C."/>
            <person name="Barroso C."/>
            <person name="Egas C."/>
            <person name="Da Costa M."/>
            <person name="Margesin R."/>
        </authorList>
    </citation>
    <scope>NUCLEOTIDE SEQUENCE [LARGE SCALE GENOMIC DNA]</scope>
    <source>
        <strain evidence="3 4">AM20-91</strain>
    </source>
</reference>
<comment type="caution">
    <text evidence="3">The sequence shown here is derived from an EMBL/GenBank/DDBJ whole genome shotgun (WGS) entry which is preliminary data.</text>
</comment>
<sequence>MKQHMHAPKIYLLAFTASILLGACSGPANNPGIGADKPPQPATTEPASTDPNAINSPLAAEAFKGKVTLTGQPTLSADKKSLVYQFKVQNSGTAALYSVGKHPIHIGIAVIGTSGSVDTDGGIRDFSRADLPLIPAGETATVTVNVPVDPRMQGRKLRFALVQEGAGWRDDAQSVAESDTSELLK</sequence>
<keyword evidence="2" id="KW-0732">Signal</keyword>
<evidence type="ECO:0000256" key="1">
    <source>
        <dbReference type="SAM" id="MobiDB-lite"/>
    </source>
</evidence>
<feature type="signal peptide" evidence="2">
    <location>
        <begin position="1"/>
        <end position="28"/>
    </location>
</feature>
<protein>
    <recommendedName>
        <fullName evidence="5">DUF4352 domain-containing protein</fullName>
    </recommendedName>
</protein>
<feature type="compositionally biased region" description="Polar residues" evidence="1">
    <location>
        <begin position="42"/>
        <end position="55"/>
    </location>
</feature>